<dbReference type="Proteomes" id="UP000095751">
    <property type="component" value="Unassembled WGS sequence"/>
</dbReference>
<evidence type="ECO:0000256" key="5">
    <source>
        <dbReference type="SAM" id="Phobius"/>
    </source>
</evidence>
<dbReference type="SUPFAM" id="SSF51126">
    <property type="entry name" value="Pectin lyase-like"/>
    <property type="match status" value="1"/>
</dbReference>
<dbReference type="Gene3D" id="2.160.20.10">
    <property type="entry name" value="Single-stranded right-handed beta-helix, Pectin lyase-like"/>
    <property type="match status" value="1"/>
</dbReference>
<keyword evidence="7" id="KW-1185">Reference proteome</keyword>
<name>A0A1E7FT97_9STRA</name>
<dbReference type="PANTHER" id="PTHR31339:SF9">
    <property type="entry name" value="PLASMIN AND FIBRONECTIN-BINDING PROTEIN A"/>
    <property type="match status" value="1"/>
</dbReference>
<dbReference type="Pfam" id="PF00295">
    <property type="entry name" value="Glyco_hydro_28"/>
    <property type="match status" value="1"/>
</dbReference>
<accession>A0A1E7FT97</accession>
<evidence type="ECO:0000256" key="2">
    <source>
        <dbReference type="ARBA" id="ARBA00022801"/>
    </source>
</evidence>
<proteinExistence type="inferred from homology"/>
<dbReference type="GO" id="GO:0005975">
    <property type="term" value="P:carbohydrate metabolic process"/>
    <property type="evidence" value="ECO:0007669"/>
    <property type="project" value="InterPro"/>
</dbReference>
<keyword evidence="6" id="KW-0456">Lyase</keyword>
<comment type="similarity">
    <text evidence="1 4">Belongs to the glycosyl hydrolase 28 family.</text>
</comment>
<dbReference type="GO" id="GO:0016829">
    <property type="term" value="F:lyase activity"/>
    <property type="evidence" value="ECO:0007669"/>
    <property type="project" value="UniProtKB-KW"/>
</dbReference>
<feature type="transmembrane region" description="Helical" evidence="5">
    <location>
        <begin position="20"/>
        <end position="38"/>
    </location>
</feature>
<dbReference type="PROSITE" id="PS51257">
    <property type="entry name" value="PROKAR_LIPOPROTEIN"/>
    <property type="match status" value="1"/>
</dbReference>
<dbReference type="OrthoDB" id="38244at2759"/>
<keyword evidence="5" id="KW-1133">Transmembrane helix</keyword>
<evidence type="ECO:0000256" key="3">
    <source>
        <dbReference type="ARBA" id="ARBA00023295"/>
    </source>
</evidence>
<evidence type="ECO:0000256" key="4">
    <source>
        <dbReference type="RuleBase" id="RU361169"/>
    </source>
</evidence>
<sequence>MKKLIPSSSSSTSLQQLPLVIIVLFLSCTIASIIQLPLGGNTDPVILNVLDFGAVGDGIADDTAALRRTLHFASAVGGAIILFPEYHAFNSGPLNLTSHITLQVDGTLQALDWTTTDWPQIPPLATYGNSRDGPYLQYQPFLYASHAFSIRIVGIGTIDGNGQPWWDAFQNDRSILKAGRPNLIQLIDCHQVEISGVTLIDSPFWCLHPVLCTDVHIHHIKIRSHMYAPNSDGIDPDSSRNVLIEYNDISCGDDHIAIKAGVCGKNSGSPLNLNVTIRRNIFRIGMGISLGSECSGGIRNVLIEDNHVGVCLPDHCENGCCGWSPALHLKSTATRGGHMKDIVFRNNTIYNTTSVILLENNYQSHDQTNEDRPTLIQNLSFQSNRMMGSAKGMNFLCNKKLPCRNVTFFNNDFDPTKIGCENVEVLDQNGNDICPSTIDETI</sequence>
<keyword evidence="5" id="KW-0472">Membrane</keyword>
<dbReference type="InterPro" id="IPR000743">
    <property type="entry name" value="Glyco_hydro_28"/>
</dbReference>
<evidence type="ECO:0000256" key="1">
    <source>
        <dbReference type="ARBA" id="ARBA00008834"/>
    </source>
</evidence>
<dbReference type="InParanoid" id="A0A1E7FT97"/>
<keyword evidence="3 4" id="KW-0326">Glycosidase</keyword>
<dbReference type="InterPro" id="IPR051801">
    <property type="entry name" value="GH28_Enzymes"/>
</dbReference>
<dbReference type="KEGG" id="fcy:FRACYDRAFT_179730"/>
<dbReference type="InterPro" id="IPR011050">
    <property type="entry name" value="Pectin_lyase_fold/virulence"/>
</dbReference>
<reference evidence="6 7" key="1">
    <citation type="submission" date="2016-09" db="EMBL/GenBank/DDBJ databases">
        <title>Extensive genetic diversity and differential bi-allelic expression allows diatom success in the polar Southern Ocean.</title>
        <authorList>
            <consortium name="DOE Joint Genome Institute"/>
            <person name="Mock T."/>
            <person name="Otillar R.P."/>
            <person name="Strauss J."/>
            <person name="Dupont C."/>
            <person name="Frickenhaus S."/>
            <person name="Maumus F."/>
            <person name="Mcmullan M."/>
            <person name="Sanges R."/>
            <person name="Schmutz J."/>
            <person name="Toseland A."/>
            <person name="Valas R."/>
            <person name="Veluchamy A."/>
            <person name="Ward B.J."/>
            <person name="Allen A."/>
            <person name="Barry K."/>
            <person name="Falciatore A."/>
            <person name="Ferrante M."/>
            <person name="Fortunato A.E."/>
            <person name="Gloeckner G."/>
            <person name="Gruber A."/>
            <person name="Hipkin R."/>
            <person name="Janech M."/>
            <person name="Kroth P."/>
            <person name="Leese F."/>
            <person name="Lindquist E."/>
            <person name="Lyon B.R."/>
            <person name="Martin J."/>
            <person name="Mayer C."/>
            <person name="Parker M."/>
            <person name="Quesneville H."/>
            <person name="Raymond J."/>
            <person name="Uhlig C."/>
            <person name="Valentin K.U."/>
            <person name="Worden A.Z."/>
            <person name="Armbrust E.V."/>
            <person name="Bowler C."/>
            <person name="Green B."/>
            <person name="Moulton V."/>
            <person name="Van Oosterhout C."/>
            <person name="Grigoriev I."/>
        </authorList>
    </citation>
    <scope>NUCLEOTIDE SEQUENCE [LARGE SCALE GENOMIC DNA]</scope>
    <source>
        <strain evidence="6 7">CCMP1102</strain>
    </source>
</reference>
<keyword evidence="5" id="KW-0812">Transmembrane</keyword>
<evidence type="ECO:0000313" key="6">
    <source>
        <dbReference type="EMBL" id="OEU21344.1"/>
    </source>
</evidence>
<dbReference type="EMBL" id="KV784354">
    <property type="protein sequence ID" value="OEU21344.1"/>
    <property type="molecule type" value="Genomic_DNA"/>
</dbReference>
<dbReference type="PANTHER" id="PTHR31339">
    <property type="entry name" value="PECTIN LYASE-RELATED"/>
    <property type="match status" value="1"/>
</dbReference>
<gene>
    <name evidence="6" type="ORF">FRACYDRAFT_179730</name>
</gene>
<dbReference type="AlphaFoldDB" id="A0A1E7FT97"/>
<keyword evidence="2 4" id="KW-0378">Hydrolase</keyword>
<evidence type="ECO:0000313" key="7">
    <source>
        <dbReference type="Proteomes" id="UP000095751"/>
    </source>
</evidence>
<protein>
    <submittedName>
        <fullName evidence="6">Pectin lyase-like protein</fullName>
    </submittedName>
</protein>
<dbReference type="InterPro" id="IPR012334">
    <property type="entry name" value="Pectin_lyas_fold"/>
</dbReference>
<organism evidence="6 7">
    <name type="scientific">Fragilariopsis cylindrus CCMP1102</name>
    <dbReference type="NCBI Taxonomy" id="635003"/>
    <lineage>
        <taxon>Eukaryota</taxon>
        <taxon>Sar</taxon>
        <taxon>Stramenopiles</taxon>
        <taxon>Ochrophyta</taxon>
        <taxon>Bacillariophyta</taxon>
        <taxon>Bacillariophyceae</taxon>
        <taxon>Bacillariophycidae</taxon>
        <taxon>Bacillariales</taxon>
        <taxon>Bacillariaceae</taxon>
        <taxon>Fragilariopsis</taxon>
    </lineage>
</organism>
<dbReference type="GO" id="GO:0004650">
    <property type="term" value="F:polygalacturonase activity"/>
    <property type="evidence" value="ECO:0007669"/>
    <property type="project" value="InterPro"/>
</dbReference>